<evidence type="ECO:0000256" key="2">
    <source>
        <dbReference type="ARBA" id="ARBA00023242"/>
    </source>
</evidence>
<accession>A0ABP0TG02</accession>
<dbReference type="EMBL" id="OZ019902">
    <property type="protein sequence ID" value="CAK9195053.1"/>
    <property type="molecule type" value="Genomic_DNA"/>
</dbReference>
<dbReference type="PROSITE" id="PS51916">
    <property type="entry name" value="DEUBAD"/>
    <property type="match status" value="1"/>
</dbReference>
<feature type="domain" description="DEUBAD" evidence="4">
    <location>
        <begin position="87"/>
        <end position="199"/>
    </location>
</feature>
<protein>
    <recommendedName>
        <fullName evidence="4">DEUBAD domain-containing protein</fullName>
    </recommendedName>
</protein>
<feature type="region of interest" description="Disordered" evidence="3">
    <location>
        <begin position="676"/>
        <end position="705"/>
    </location>
</feature>
<feature type="compositionally biased region" description="Polar residues" evidence="3">
    <location>
        <begin position="516"/>
        <end position="528"/>
    </location>
</feature>
<proteinExistence type="predicted"/>
<evidence type="ECO:0000313" key="6">
    <source>
        <dbReference type="Proteomes" id="UP001497512"/>
    </source>
</evidence>
<feature type="region of interest" description="Disordered" evidence="3">
    <location>
        <begin position="262"/>
        <end position="290"/>
    </location>
</feature>
<feature type="region of interest" description="Disordered" evidence="3">
    <location>
        <begin position="851"/>
        <end position="879"/>
    </location>
</feature>
<gene>
    <name evidence="5" type="ORF">CSSPTR1EN2_LOCUS2832</name>
</gene>
<feature type="compositionally biased region" description="Polar residues" evidence="3">
    <location>
        <begin position="851"/>
        <end position="868"/>
    </location>
</feature>
<dbReference type="Proteomes" id="UP001497512">
    <property type="component" value="Chromosome 10"/>
</dbReference>
<evidence type="ECO:0000256" key="1">
    <source>
        <dbReference type="ARBA" id="ARBA00004123"/>
    </source>
</evidence>
<feature type="compositionally biased region" description="Polar residues" evidence="3">
    <location>
        <begin position="214"/>
        <end position="235"/>
    </location>
</feature>
<dbReference type="PANTHER" id="PTHR13052:SF2">
    <property type="entry name" value="NUCLEAR FACTOR KAPPA-B-BINDING PROTEIN"/>
    <property type="match status" value="1"/>
</dbReference>
<keyword evidence="2" id="KW-0539">Nucleus</keyword>
<reference evidence="5" key="1">
    <citation type="submission" date="2024-02" db="EMBL/GenBank/DDBJ databases">
        <authorList>
            <consortium name="ELIXIR-Norway"/>
            <consortium name="Elixir Norway"/>
        </authorList>
    </citation>
    <scope>NUCLEOTIDE SEQUENCE</scope>
</reference>
<evidence type="ECO:0000259" key="4">
    <source>
        <dbReference type="PROSITE" id="PS51916"/>
    </source>
</evidence>
<name>A0ABP0TG02_9BRYO</name>
<feature type="region of interest" description="Disordered" evidence="3">
    <location>
        <begin position="212"/>
        <end position="242"/>
    </location>
</feature>
<evidence type="ECO:0000256" key="3">
    <source>
        <dbReference type="SAM" id="MobiDB-lite"/>
    </source>
</evidence>
<feature type="compositionally biased region" description="Basic residues" evidence="3">
    <location>
        <begin position="262"/>
        <end position="272"/>
    </location>
</feature>
<organism evidence="5 6">
    <name type="scientific">Sphagnum troendelagicum</name>
    <dbReference type="NCBI Taxonomy" id="128251"/>
    <lineage>
        <taxon>Eukaryota</taxon>
        <taxon>Viridiplantae</taxon>
        <taxon>Streptophyta</taxon>
        <taxon>Embryophyta</taxon>
        <taxon>Bryophyta</taxon>
        <taxon>Sphagnophytina</taxon>
        <taxon>Sphagnopsida</taxon>
        <taxon>Sphagnales</taxon>
        <taxon>Sphagnaceae</taxon>
        <taxon>Sphagnum</taxon>
    </lineage>
</organism>
<sequence length="955" mass="106864">MDVAEIGDVGEERGLLDLEMTCCACVGKRGNIRRSSAALEWDEAQQKVVAQRMQVGLSIRQLSLSAAQESSSCYNKLTGLVDTIVVPEELAELKDLTSILSLETWRTCLTEDERQDLCQYLPKAVDTEASVSTLLNGEHLFSKSPLPLWGAAVCDGSLHPDVLASRYLKNLHNGLTSSSGGMWGYYKKLEVTWKKRQGVENRSLVHAAREEIRTNASGPENGSQLQCVPEQSSRRQLIHAGSQEDYTKDKKYIENTRKTLNKLRQGRKKQKTNKCQEDVEQRNGPNSSAMSKWLENHSAMSFHHPVTGEELQDGVRIFKVSKRQLAAIMEKQDSGEDIHVYNLQSVLGNNNMGQASSNALQDHWQGQVLLELPLGHELFSKRKVQQAGRALLAAQLCVHQQAHVLLTPIHLSNGHVAADREEMVHREEKESLSTKLLDQRRLSCRQARSARDREQQWLKKPAPPPFAGVSRIEPEPFGPCEPSRSYNEDPPMQNRDILHPPPAQVIGGECHRASKSGRQSPPNEQVVQHNMRHESKDVSDEEESSIHQMWTSVSPDTQVLSSAEPLELAGKDTDIHEMKLFVDFRDPVKPVEGVAAAMGVVRGGLAREVESERETMIGAEEHTTASEMKLEGFSGNEVHPTSAHAHKDRPRLYDEHNLRVDPRSFGFGHLHETSLHHHGNVRRDGKDNDFQHQEANMPPDHRHSVSSRVVLHRGRGSENGALVSHYSNSDFTKQSFSNDVFLPSQGQPLQFPFEDPHLLHKGQQQRSSALGYVFNLAKDSFNFTAPSKQEVQHFIRGQSQHQEDVSPLHRVEHHRLQASNVIFSQSKSPPTLSSEPVSFFAGSQHDFSQLQADHGQGQNLWSSGSEDLTPTRWGPSEASPSQTIAISLERPPSPQAHWDQQLSWQQHGGSTPQMHEIQKTTTHHVHQGWNPIPVMAVSHNCPSPKKGFGGYSWCP</sequence>
<keyword evidence="6" id="KW-1185">Reference proteome</keyword>
<feature type="compositionally biased region" description="Basic and acidic residues" evidence="3">
    <location>
        <begin position="676"/>
        <end position="692"/>
    </location>
</feature>
<evidence type="ECO:0000313" key="5">
    <source>
        <dbReference type="EMBL" id="CAK9195053.1"/>
    </source>
</evidence>
<comment type="subcellular location">
    <subcellularLocation>
        <location evidence="1">Nucleus</location>
    </subcellularLocation>
</comment>
<feature type="region of interest" description="Disordered" evidence="3">
    <location>
        <begin position="450"/>
        <end position="544"/>
    </location>
</feature>
<dbReference type="PANTHER" id="PTHR13052">
    <property type="entry name" value="NFRKB-RELATED"/>
    <property type="match status" value="1"/>
</dbReference>
<dbReference type="InterPro" id="IPR044867">
    <property type="entry name" value="DEUBAD_dom"/>
</dbReference>
<dbReference type="InterPro" id="IPR024867">
    <property type="entry name" value="NFRKB"/>
</dbReference>